<protein>
    <submittedName>
        <fullName evidence="3">SPFH domain-containing protein</fullName>
    </submittedName>
</protein>
<name>A0A6M7WQ84_RHILI</name>
<evidence type="ECO:0000313" key="4">
    <source>
        <dbReference type="Proteomes" id="UP000503017"/>
    </source>
</evidence>
<organism evidence="3 4">
    <name type="scientific">Mesorhizobium loti R88b</name>
    <dbReference type="NCBI Taxonomy" id="935548"/>
    <lineage>
        <taxon>Bacteria</taxon>
        <taxon>Pseudomonadati</taxon>
        <taxon>Pseudomonadota</taxon>
        <taxon>Alphaproteobacteria</taxon>
        <taxon>Hyphomicrobiales</taxon>
        <taxon>Phyllobacteriaceae</taxon>
        <taxon>Mesorhizobium</taxon>
    </lineage>
</organism>
<accession>A0A6M7WQ84</accession>
<proteinExistence type="predicted"/>
<comment type="subcellular location">
    <subcellularLocation>
        <location evidence="1">Membrane</location>
        <topology evidence="1">Single-pass membrane protein</topology>
    </subcellularLocation>
</comment>
<dbReference type="SUPFAM" id="SSF117892">
    <property type="entry name" value="Band 7/SPFH domain"/>
    <property type="match status" value="1"/>
</dbReference>
<dbReference type="Proteomes" id="UP000503017">
    <property type="component" value="Chromosome"/>
</dbReference>
<evidence type="ECO:0000259" key="2">
    <source>
        <dbReference type="Pfam" id="PF01145"/>
    </source>
</evidence>
<feature type="domain" description="Band 7" evidence="2">
    <location>
        <begin position="12"/>
        <end position="189"/>
    </location>
</feature>
<sequence length="294" mass="31993">MFISYFKGTPEYHIVRFRNGKIRGQGRGISFWYGTLGTTIAMVPVTSLDNPFIFTETTANFQDLAIQGSVSYRIVDPVKAAEGFDFSAKLSNSDIAGDGREKIAERLVLAIQSRARAVVSSMTLEQALAEVTKLGGNLAELLRSDPIAATAGLSIEEVHITSVQPTPEIRKALQTEYREALQRQADAAIYGRRAWGVEKEREIKQSELATEIELAERNKLLVDTEARNKLTLAEAEAKAQQLELTVYSSAPAHVLTAMAFKAWAEKGGSVGNLSITPDMLTSALSQLSTPKAGS</sequence>
<evidence type="ECO:0000256" key="1">
    <source>
        <dbReference type="ARBA" id="ARBA00004167"/>
    </source>
</evidence>
<dbReference type="InterPro" id="IPR050710">
    <property type="entry name" value="Band7/mec-2_domain"/>
</dbReference>
<dbReference type="EMBL" id="CP033367">
    <property type="protein sequence ID" value="QKD03666.1"/>
    <property type="molecule type" value="Genomic_DNA"/>
</dbReference>
<dbReference type="InterPro" id="IPR001107">
    <property type="entry name" value="Band_7"/>
</dbReference>
<gene>
    <name evidence="3" type="ORF">EB235_21075</name>
</gene>
<dbReference type="Gene3D" id="3.30.479.30">
    <property type="entry name" value="Band 7 domain"/>
    <property type="match status" value="1"/>
</dbReference>
<dbReference type="AlphaFoldDB" id="A0A6M7WQ84"/>
<dbReference type="Pfam" id="PF01145">
    <property type="entry name" value="Band_7"/>
    <property type="match status" value="1"/>
</dbReference>
<dbReference type="PANTHER" id="PTHR43327">
    <property type="entry name" value="STOMATIN-LIKE PROTEIN 2, MITOCHONDRIAL"/>
    <property type="match status" value="1"/>
</dbReference>
<dbReference type="RefSeq" id="WP_027029161.1">
    <property type="nucleotide sequence ID" value="NZ_CP033367.1"/>
</dbReference>
<evidence type="ECO:0000313" key="3">
    <source>
        <dbReference type="EMBL" id="QKD03666.1"/>
    </source>
</evidence>
<reference evidence="3 4" key="1">
    <citation type="submission" date="2018-10" db="EMBL/GenBank/DDBJ databases">
        <authorList>
            <person name="Perry B.J."/>
            <person name="Sullivan J.T."/>
            <person name="Murphy R.J.T."/>
            <person name="Ramsay J.P."/>
            <person name="Ronson C.W."/>
        </authorList>
    </citation>
    <scope>NUCLEOTIDE SEQUENCE [LARGE SCALE GENOMIC DNA]</scope>
    <source>
        <strain evidence="3 4">R88b</strain>
    </source>
</reference>
<dbReference type="PANTHER" id="PTHR43327:SF10">
    <property type="entry name" value="STOMATIN-LIKE PROTEIN 2, MITOCHONDRIAL"/>
    <property type="match status" value="1"/>
</dbReference>
<dbReference type="InterPro" id="IPR036013">
    <property type="entry name" value="Band_7/SPFH_dom_sf"/>
</dbReference>
<dbReference type="GO" id="GO:0016020">
    <property type="term" value="C:membrane"/>
    <property type="evidence" value="ECO:0007669"/>
    <property type="project" value="UniProtKB-SubCell"/>
</dbReference>